<dbReference type="InterPro" id="IPR013780">
    <property type="entry name" value="Glyco_hydro_b"/>
</dbReference>
<dbReference type="Gene3D" id="3.20.20.80">
    <property type="entry name" value="Glycosidases"/>
    <property type="match status" value="1"/>
</dbReference>
<keyword evidence="6 11" id="KW-0732">Signal</keyword>
<protein>
    <recommendedName>
        <fullName evidence="4">alpha-amylase</fullName>
        <ecNumber evidence="4">3.2.1.1</ecNumber>
    </recommendedName>
</protein>
<evidence type="ECO:0000256" key="7">
    <source>
        <dbReference type="ARBA" id="ARBA00022801"/>
    </source>
</evidence>
<dbReference type="InterPro" id="IPR013777">
    <property type="entry name" value="A-amylase-like"/>
</dbReference>
<evidence type="ECO:0000259" key="12">
    <source>
        <dbReference type="SMART" id="SM00642"/>
    </source>
</evidence>
<reference evidence="13 14" key="1">
    <citation type="submission" date="2023-08" db="EMBL/GenBank/DDBJ databases">
        <title>Black Yeasts Isolated from many extreme environments.</title>
        <authorList>
            <person name="Coleine C."/>
            <person name="Stajich J.E."/>
            <person name="Selbmann L."/>
        </authorList>
    </citation>
    <scope>NUCLEOTIDE SEQUENCE [LARGE SCALE GENOMIC DNA]</scope>
    <source>
        <strain evidence="13 14">CCFEE 6328</strain>
    </source>
</reference>
<evidence type="ECO:0000256" key="6">
    <source>
        <dbReference type="ARBA" id="ARBA00022729"/>
    </source>
</evidence>
<keyword evidence="5" id="KW-0479">Metal-binding</keyword>
<dbReference type="SMART" id="SM00642">
    <property type="entry name" value="Aamy"/>
    <property type="match status" value="1"/>
</dbReference>
<keyword evidence="9" id="KW-0119">Carbohydrate metabolism</keyword>
<evidence type="ECO:0000256" key="8">
    <source>
        <dbReference type="ARBA" id="ARBA00022837"/>
    </source>
</evidence>
<dbReference type="EC" id="3.2.1.1" evidence="4"/>
<dbReference type="PIRSF" id="PIRSF001024">
    <property type="entry name" value="Alph-amyl_fung"/>
    <property type="match status" value="1"/>
</dbReference>
<evidence type="ECO:0000256" key="9">
    <source>
        <dbReference type="ARBA" id="ARBA00023277"/>
    </source>
</evidence>
<evidence type="ECO:0000256" key="5">
    <source>
        <dbReference type="ARBA" id="ARBA00022723"/>
    </source>
</evidence>
<organism evidence="13 14">
    <name type="scientific">Exophiala sideris</name>
    <dbReference type="NCBI Taxonomy" id="1016849"/>
    <lineage>
        <taxon>Eukaryota</taxon>
        <taxon>Fungi</taxon>
        <taxon>Dikarya</taxon>
        <taxon>Ascomycota</taxon>
        <taxon>Pezizomycotina</taxon>
        <taxon>Eurotiomycetes</taxon>
        <taxon>Chaetothyriomycetidae</taxon>
        <taxon>Chaetothyriales</taxon>
        <taxon>Herpotrichiellaceae</taxon>
        <taxon>Exophiala</taxon>
    </lineage>
</organism>
<keyword evidence="7" id="KW-0378">Hydrolase</keyword>
<accession>A0ABR0J155</accession>
<gene>
    <name evidence="13" type="ORF">LTR69_009260</name>
</gene>
<dbReference type="SUPFAM" id="SSF51011">
    <property type="entry name" value="Glycosyl hydrolase domain"/>
    <property type="match status" value="1"/>
</dbReference>
<proteinExistence type="inferred from homology"/>
<evidence type="ECO:0000256" key="1">
    <source>
        <dbReference type="ARBA" id="ARBA00000548"/>
    </source>
</evidence>
<evidence type="ECO:0000256" key="4">
    <source>
        <dbReference type="ARBA" id="ARBA00012595"/>
    </source>
</evidence>
<comment type="cofactor">
    <cofactor evidence="2">
        <name>Ca(2+)</name>
        <dbReference type="ChEBI" id="CHEBI:29108"/>
    </cofactor>
</comment>
<dbReference type="SUPFAM" id="SSF51445">
    <property type="entry name" value="(Trans)glycosidases"/>
    <property type="match status" value="1"/>
</dbReference>
<keyword evidence="10" id="KW-0326">Glycosidase</keyword>
<keyword evidence="8" id="KW-0106">Calcium</keyword>
<sequence length="518" mass="57446">MALAKVAAKFAIIWLLSILWPSSAAPIKTTSKVAVDASDWSHRSIYQVVTDRFALDDGSTPSCGLRDYCGGTWKGIENQIDYITGMGFDAIWISPVIHNLEENTTWGYSYHGYWGDDPSRLNNHFGTSDDLRSLSKAIHDRNMLLMVDVVINHLALNQDPAAIDNSHLPEPFNQSTAFHSNCPINYEDQASIEDCWLVDSQPPLLADVNTENSDVFNAMVQSVVELVQDYSIDGIRLDTARHVPQRYLTQFQEAVKVFVTGEVLHGEVDYVSQYQGPLSSVLNYPLYFTATEVFTGKDTFHKLVTTINNERALFPDATILTNFVDNHDQPRFASMTGNNITYDTNAATFLMLTTGIPIVYYGFEQRLDGAADPENRKPLWSAGYDTNTPLYQLLSRLNTIRTLARSYDAPVPFDSTFSQVLAVADTQMGFQRGPLIVALTNADSDDGQTPIFAREDNSAMTGMGLITPDYPPGVDLFDMLGCTMMVTTGARGRFTVPRDSGPYVFAPKDLAAKICPDI</sequence>
<name>A0ABR0J155_9EURO</name>
<evidence type="ECO:0000256" key="3">
    <source>
        <dbReference type="ARBA" id="ARBA00008061"/>
    </source>
</evidence>
<comment type="similarity">
    <text evidence="3">Belongs to the glycosyl hydrolase 13 family.</text>
</comment>
<feature type="domain" description="Glycosyl hydrolase family 13 catalytic" evidence="12">
    <location>
        <begin position="47"/>
        <end position="401"/>
    </location>
</feature>
<dbReference type="Proteomes" id="UP001345691">
    <property type="component" value="Unassembled WGS sequence"/>
</dbReference>
<feature type="chain" id="PRO_5047127785" description="alpha-amylase" evidence="11">
    <location>
        <begin position="25"/>
        <end position="518"/>
    </location>
</feature>
<keyword evidence="14" id="KW-1185">Reference proteome</keyword>
<comment type="catalytic activity">
    <reaction evidence="1">
        <text>Endohydrolysis of (1-&gt;4)-alpha-D-glucosidic linkages in polysaccharides containing three or more (1-&gt;4)-alpha-linked D-glucose units.</text>
        <dbReference type="EC" id="3.2.1.1"/>
    </reaction>
</comment>
<dbReference type="InterPro" id="IPR017853">
    <property type="entry name" value="GH"/>
</dbReference>
<evidence type="ECO:0000256" key="10">
    <source>
        <dbReference type="ARBA" id="ARBA00023295"/>
    </source>
</evidence>
<evidence type="ECO:0000313" key="14">
    <source>
        <dbReference type="Proteomes" id="UP001345691"/>
    </source>
</evidence>
<dbReference type="Pfam" id="PF00128">
    <property type="entry name" value="Alpha-amylase"/>
    <property type="match status" value="1"/>
</dbReference>
<evidence type="ECO:0000256" key="2">
    <source>
        <dbReference type="ARBA" id="ARBA00001913"/>
    </source>
</evidence>
<dbReference type="PANTHER" id="PTHR10357:SF215">
    <property type="entry name" value="ALPHA-AMYLASE 1"/>
    <property type="match status" value="1"/>
</dbReference>
<dbReference type="CDD" id="cd11319">
    <property type="entry name" value="AmyAc_euk_AmyA"/>
    <property type="match status" value="1"/>
</dbReference>
<feature type="signal peptide" evidence="11">
    <location>
        <begin position="1"/>
        <end position="24"/>
    </location>
</feature>
<evidence type="ECO:0000313" key="13">
    <source>
        <dbReference type="EMBL" id="KAK5053615.1"/>
    </source>
</evidence>
<dbReference type="PANTHER" id="PTHR10357">
    <property type="entry name" value="ALPHA-AMYLASE FAMILY MEMBER"/>
    <property type="match status" value="1"/>
</dbReference>
<evidence type="ECO:0000256" key="11">
    <source>
        <dbReference type="SAM" id="SignalP"/>
    </source>
</evidence>
<dbReference type="InterPro" id="IPR006047">
    <property type="entry name" value="GH13_cat_dom"/>
</dbReference>
<comment type="caution">
    <text evidence="13">The sequence shown here is derived from an EMBL/GenBank/DDBJ whole genome shotgun (WGS) entry which is preliminary data.</text>
</comment>
<dbReference type="Gene3D" id="2.60.40.1180">
    <property type="entry name" value="Golgi alpha-mannosidase II"/>
    <property type="match status" value="1"/>
</dbReference>
<dbReference type="EMBL" id="JAVRRF010000025">
    <property type="protein sequence ID" value="KAK5053615.1"/>
    <property type="molecule type" value="Genomic_DNA"/>
</dbReference>